<dbReference type="SMART" id="SM00584">
    <property type="entry name" value="TLDc"/>
    <property type="match status" value="1"/>
</dbReference>
<dbReference type="InterPro" id="IPR017441">
    <property type="entry name" value="Protein_kinase_ATP_BS"/>
</dbReference>
<dbReference type="InterPro" id="IPR011009">
    <property type="entry name" value="Kinase-like_dom_sf"/>
</dbReference>
<keyword evidence="6 9" id="KW-0067">ATP-binding</keyword>
<dbReference type="GO" id="GO:0005524">
    <property type="term" value="F:ATP binding"/>
    <property type="evidence" value="ECO:0007669"/>
    <property type="project" value="UniProtKB-UniRule"/>
</dbReference>
<keyword evidence="5" id="KW-0418">Kinase</keyword>
<feature type="binding site" evidence="9">
    <location>
        <position position="108"/>
    </location>
    <ligand>
        <name>ATP</name>
        <dbReference type="ChEBI" id="CHEBI:30616"/>
    </ligand>
</feature>
<organism evidence="13 14">
    <name type="scientific">Effrenium voratum</name>
    <dbReference type="NCBI Taxonomy" id="2562239"/>
    <lineage>
        <taxon>Eukaryota</taxon>
        <taxon>Sar</taxon>
        <taxon>Alveolata</taxon>
        <taxon>Dinophyceae</taxon>
        <taxon>Suessiales</taxon>
        <taxon>Symbiodiniaceae</taxon>
        <taxon>Effrenium</taxon>
    </lineage>
</organism>
<dbReference type="PROSITE" id="PS50181">
    <property type="entry name" value="FBOX"/>
    <property type="match status" value="1"/>
</dbReference>
<dbReference type="AlphaFoldDB" id="A0AA36IR44"/>
<dbReference type="InterPro" id="IPR008271">
    <property type="entry name" value="Ser/Thr_kinase_AS"/>
</dbReference>
<evidence type="ECO:0000259" key="11">
    <source>
        <dbReference type="PROSITE" id="PS50011"/>
    </source>
</evidence>
<proteinExistence type="predicted"/>
<evidence type="ECO:0000256" key="2">
    <source>
        <dbReference type="ARBA" id="ARBA00022527"/>
    </source>
</evidence>
<dbReference type="Gene3D" id="1.10.510.10">
    <property type="entry name" value="Transferase(Phosphotransferase) domain 1"/>
    <property type="match status" value="1"/>
</dbReference>
<keyword evidence="4 9" id="KW-0547">Nucleotide-binding</keyword>
<dbReference type="GO" id="GO:0004674">
    <property type="term" value="F:protein serine/threonine kinase activity"/>
    <property type="evidence" value="ECO:0007669"/>
    <property type="project" value="UniProtKB-KW"/>
</dbReference>
<dbReference type="CDD" id="cd14014">
    <property type="entry name" value="STKc_PknB_like"/>
    <property type="match status" value="1"/>
</dbReference>
<keyword evidence="10" id="KW-0732">Signal</keyword>
<comment type="catalytic activity">
    <reaction evidence="8">
        <text>L-seryl-[protein] + ATP = O-phospho-L-seryl-[protein] + ADP + H(+)</text>
        <dbReference type="Rhea" id="RHEA:17989"/>
        <dbReference type="Rhea" id="RHEA-COMP:9863"/>
        <dbReference type="Rhea" id="RHEA-COMP:11604"/>
        <dbReference type="ChEBI" id="CHEBI:15378"/>
        <dbReference type="ChEBI" id="CHEBI:29999"/>
        <dbReference type="ChEBI" id="CHEBI:30616"/>
        <dbReference type="ChEBI" id="CHEBI:83421"/>
        <dbReference type="ChEBI" id="CHEBI:456216"/>
        <dbReference type="EC" id="2.7.11.1"/>
    </reaction>
</comment>
<keyword evidence="14" id="KW-1185">Reference proteome</keyword>
<dbReference type="EC" id="2.7.11.1" evidence="1"/>
<dbReference type="Pfam" id="PF00069">
    <property type="entry name" value="Pkinase"/>
    <property type="match status" value="1"/>
</dbReference>
<dbReference type="InterPro" id="IPR001810">
    <property type="entry name" value="F-box_dom"/>
</dbReference>
<dbReference type="SUPFAM" id="SSF56112">
    <property type="entry name" value="Protein kinase-like (PK-like)"/>
    <property type="match status" value="1"/>
</dbReference>
<evidence type="ECO:0000256" key="7">
    <source>
        <dbReference type="ARBA" id="ARBA00047899"/>
    </source>
</evidence>
<dbReference type="Pfam" id="PF07534">
    <property type="entry name" value="TLD"/>
    <property type="match status" value="1"/>
</dbReference>
<evidence type="ECO:0000313" key="14">
    <source>
        <dbReference type="Proteomes" id="UP001178507"/>
    </source>
</evidence>
<dbReference type="EMBL" id="CAUJNA010002336">
    <property type="protein sequence ID" value="CAJ1392452.1"/>
    <property type="molecule type" value="Genomic_DNA"/>
</dbReference>
<dbReference type="SMART" id="SM00220">
    <property type="entry name" value="S_TKc"/>
    <property type="match status" value="1"/>
</dbReference>
<keyword evidence="3" id="KW-0808">Transferase</keyword>
<evidence type="ECO:0000256" key="10">
    <source>
        <dbReference type="SAM" id="SignalP"/>
    </source>
</evidence>
<dbReference type="PROSITE" id="PS50011">
    <property type="entry name" value="PROTEIN_KINASE_DOM"/>
    <property type="match status" value="1"/>
</dbReference>
<accession>A0AA36IR44</accession>
<evidence type="ECO:0000313" key="13">
    <source>
        <dbReference type="EMBL" id="CAJ1392452.1"/>
    </source>
</evidence>
<dbReference type="PROSITE" id="PS00107">
    <property type="entry name" value="PROTEIN_KINASE_ATP"/>
    <property type="match status" value="1"/>
</dbReference>
<sequence>MASRRAAAGARAALLLLGLALLDRQTSFIAGNGRRAVFCRPEAARAAGRRLEPSRWFALCAKAGDEVGGFLLQEPLGTGSFGTTWQAAATERCDEAMGLRDGEVVALKLIRLQDGWTMMDKLEREASVLQRLRHPGVPVYHGSLVHDHPGGQDLGLVSDIVRGKTLEEEVRSGRWAATPENLRLLTETLLDVCVHLASFAPPVVHRDIKPANILLEEVPGNSSERRWKIFLVDFGSAVLGSGTRTAAGTFGYMAPESFGNSFSPKSDLYSVGATLLFAAAGLEPGALPQERLQVKFQQALVGTVWERNELWLARMLERMLAPAPEDRFSSAAEALSFLRGEPMEVSTEVTVEPPRGSQIAVKREGGELQVLFPPGKVNVELGAFSVAWTSFTAFWTAGVLSAGAPFMALFSLPFWATGVRMLKDTLSPLRGAVELRISSDRWTLGPEPRRTSLAQCLPHVRPACAVMKVIDERPARPQAPAKPKAAAADLLRIAEKRTPHCRFACWAVLRDRRCVVTLGSEDLRVFVADHKPPTVFPLARLTVRRGRRQLELRRRGWAAELLARRVCCCEFGALVVTMRMDQVDDLCGILFPEPSELLRSRVPLAIFPSEVLHLIAESLVLPTIHELMRCSGKLREILTADNFWQHFYIKLFPQQVREQVEEFPDIDGCTVLDKVAIASLRFCNVCYTRRANPGFCVCGAKIRFNKFVHFDMRAAEKLRLGLHRLSTHFQIKGFDLQSACLCFSSRYHGNSLASMLRQTAAVGRTHLLVCESFAGDVFGALLSFPLQRRSSRLYGSCNRVFLFHLSPDKPFRIFEPEGRFPVVRSLPDALAIGGASEVALSLNWDLSIAGCEPSVLCQGATLAAASKVPLRSVLTFADASEGEDRRISHLTADWGSHPEVQRNLARQLLQLSGQQDLRHYFA</sequence>
<evidence type="ECO:0000256" key="6">
    <source>
        <dbReference type="ARBA" id="ARBA00022840"/>
    </source>
</evidence>
<feature type="domain" description="F-box" evidence="12">
    <location>
        <begin position="601"/>
        <end position="647"/>
    </location>
</feature>
<evidence type="ECO:0000256" key="3">
    <source>
        <dbReference type="ARBA" id="ARBA00022679"/>
    </source>
</evidence>
<dbReference type="PROSITE" id="PS00108">
    <property type="entry name" value="PROTEIN_KINASE_ST"/>
    <property type="match status" value="1"/>
</dbReference>
<dbReference type="InterPro" id="IPR006571">
    <property type="entry name" value="TLDc_dom"/>
</dbReference>
<comment type="catalytic activity">
    <reaction evidence="7">
        <text>L-threonyl-[protein] + ATP = O-phospho-L-threonyl-[protein] + ADP + H(+)</text>
        <dbReference type="Rhea" id="RHEA:46608"/>
        <dbReference type="Rhea" id="RHEA-COMP:11060"/>
        <dbReference type="Rhea" id="RHEA-COMP:11605"/>
        <dbReference type="ChEBI" id="CHEBI:15378"/>
        <dbReference type="ChEBI" id="CHEBI:30013"/>
        <dbReference type="ChEBI" id="CHEBI:30616"/>
        <dbReference type="ChEBI" id="CHEBI:61977"/>
        <dbReference type="ChEBI" id="CHEBI:456216"/>
        <dbReference type="EC" id="2.7.11.1"/>
    </reaction>
</comment>
<reference evidence="13" key="1">
    <citation type="submission" date="2023-08" db="EMBL/GenBank/DDBJ databases">
        <authorList>
            <person name="Chen Y."/>
            <person name="Shah S."/>
            <person name="Dougan E. K."/>
            <person name="Thang M."/>
            <person name="Chan C."/>
        </authorList>
    </citation>
    <scope>NUCLEOTIDE SEQUENCE</scope>
</reference>
<feature type="domain" description="Protein kinase" evidence="11">
    <location>
        <begin position="70"/>
        <end position="338"/>
    </location>
</feature>
<name>A0AA36IR44_9DINO</name>
<evidence type="ECO:0000256" key="5">
    <source>
        <dbReference type="ARBA" id="ARBA00022777"/>
    </source>
</evidence>
<feature type="signal peptide" evidence="10">
    <location>
        <begin position="1"/>
        <end position="28"/>
    </location>
</feature>
<comment type="caution">
    <text evidence="13">The sequence shown here is derived from an EMBL/GenBank/DDBJ whole genome shotgun (WGS) entry which is preliminary data.</text>
</comment>
<dbReference type="PANTHER" id="PTHR24363">
    <property type="entry name" value="SERINE/THREONINE PROTEIN KINASE"/>
    <property type="match status" value="1"/>
</dbReference>
<feature type="chain" id="PRO_5041369555" description="non-specific serine/threonine protein kinase" evidence="10">
    <location>
        <begin position="29"/>
        <end position="922"/>
    </location>
</feature>
<evidence type="ECO:0000259" key="12">
    <source>
        <dbReference type="PROSITE" id="PS50181"/>
    </source>
</evidence>
<gene>
    <name evidence="13" type="ORF">EVOR1521_LOCUS17543</name>
</gene>
<keyword evidence="2" id="KW-0723">Serine/threonine-protein kinase</keyword>
<evidence type="ECO:0000256" key="8">
    <source>
        <dbReference type="ARBA" id="ARBA00048679"/>
    </source>
</evidence>
<dbReference type="PANTHER" id="PTHR24363:SF0">
    <property type="entry name" value="SERINE_THREONINE KINASE LIKE DOMAIN CONTAINING 1"/>
    <property type="match status" value="1"/>
</dbReference>
<protein>
    <recommendedName>
        <fullName evidence="1">non-specific serine/threonine protein kinase</fullName>
        <ecNumber evidence="1">2.7.11.1</ecNumber>
    </recommendedName>
</protein>
<dbReference type="Proteomes" id="UP001178507">
    <property type="component" value="Unassembled WGS sequence"/>
</dbReference>
<evidence type="ECO:0000256" key="1">
    <source>
        <dbReference type="ARBA" id="ARBA00012513"/>
    </source>
</evidence>
<dbReference type="InterPro" id="IPR000719">
    <property type="entry name" value="Prot_kinase_dom"/>
</dbReference>
<evidence type="ECO:0000256" key="9">
    <source>
        <dbReference type="PROSITE-ProRule" id="PRU10141"/>
    </source>
</evidence>
<evidence type="ECO:0000256" key="4">
    <source>
        <dbReference type="ARBA" id="ARBA00022741"/>
    </source>
</evidence>